<name>A0A5C5X8E2_9PLAN</name>
<evidence type="ECO:0000313" key="1">
    <source>
        <dbReference type="EMBL" id="TWT59108.1"/>
    </source>
</evidence>
<dbReference type="RefSeq" id="WP_146509884.1">
    <property type="nucleotide sequence ID" value="NZ_SIHI01000001.1"/>
</dbReference>
<dbReference type="OrthoDB" id="215765at2"/>
<evidence type="ECO:0000313" key="2">
    <source>
        <dbReference type="Proteomes" id="UP000317243"/>
    </source>
</evidence>
<dbReference type="EMBL" id="SIHI01000001">
    <property type="protein sequence ID" value="TWT59108.1"/>
    <property type="molecule type" value="Genomic_DNA"/>
</dbReference>
<sequence length="108" mass="12604">MTDPRGIKWLDPWIPEPDEDGLLAKELRREVCDCHILLGVNTRADGTRIDCDDVLFVTDDPRKPIAVVHLTWKFETDPTWPVTSIFNGWQDWIENCMMKDHSDYTNCE</sequence>
<proteinExistence type="predicted"/>
<gene>
    <name evidence="1" type="ORF">KOR42_24970</name>
</gene>
<dbReference type="Proteomes" id="UP000317243">
    <property type="component" value="Unassembled WGS sequence"/>
</dbReference>
<keyword evidence="2" id="KW-1185">Reference proteome</keyword>
<protein>
    <submittedName>
        <fullName evidence="1">Uncharacterized protein</fullName>
    </submittedName>
</protein>
<comment type="caution">
    <text evidence="1">The sequence shown here is derived from an EMBL/GenBank/DDBJ whole genome shotgun (WGS) entry which is preliminary data.</text>
</comment>
<dbReference type="AlphaFoldDB" id="A0A5C5X8E2"/>
<organism evidence="1 2">
    <name type="scientific">Thalassoglobus neptunius</name>
    <dbReference type="NCBI Taxonomy" id="1938619"/>
    <lineage>
        <taxon>Bacteria</taxon>
        <taxon>Pseudomonadati</taxon>
        <taxon>Planctomycetota</taxon>
        <taxon>Planctomycetia</taxon>
        <taxon>Planctomycetales</taxon>
        <taxon>Planctomycetaceae</taxon>
        <taxon>Thalassoglobus</taxon>
    </lineage>
</organism>
<accession>A0A5C5X8E2</accession>
<reference evidence="1 2" key="1">
    <citation type="submission" date="2019-02" db="EMBL/GenBank/DDBJ databases">
        <title>Deep-cultivation of Planctomycetes and their phenomic and genomic characterization uncovers novel biology.</title>
        <authorList>
            <person name="Wiegand S."/>
            <person name="Jogler M."/>
            <person name="Boedeker C."/>
            <person name="Pinto D."/>
            <person name="Vollmers J."/>
            <person name="Rivas-Marin E."/>
            <person name="Kohn T."/>
            <person name="Peeters S.H."/>
            <person name="Heuer A."/>
            <person name="Rast P."/>
            <person name="Oberbeckmann S."/>
            <person name="Bunk B."/>
            <person name="Jeske O."/>
            <person name="Meyerdierks A."/>
            <person name="Storesund J.E."/>
            <person name="Kallscheuer N."/>
            <person name="Luecker S."/>
            <person name="Lage O.M."/>
            <person name="Pohl T."/>
            <person name="Merkel B.J."/>
            <person name="Hornburger P."/>
            <person name="Mueller R.-W."/>
            <person name="Bruemmer F."/>
            <person name="Labrenz M."/>
            <person name="Spormann A.M."/>
            <person name="Op Den Camp H."/>
            <person name="Overmann J."/>
            <person name="Amann R."/>
            <person name="Jetten M.S.M."/>
            <person name="Mascher T."/>
            <person name="Medema M.H."/>
            <person name="Devos D.P."/>
            <person name="Kaster A.-K."/>
            <person name="Ovreas L."/>
            <person name="Rohde M."/>
            <person name="Galperin M.Y."/>
            <person name="Jogler C."/>
        </authorList>
    </citation>
    <scope>NUCLEOTIDE SEQUENCE [LARGE SCALE GENOMIC DNA]</scope>
    <source>
        <strain evidence="1 2">KOR42</strain>
    </source>
</reference>